<dbReference type="GO" id="GO:0008270">
    <property type="term" value="F:zinc ion binding"/>
    <property type="evidence" value="ECO:0007669"/>
    <property type="project" value="UniProtKB-KW"/>
</dbReference>
<dbReference type="SUPFAM" id="SSF57903">
    <property type="entry name" value="FYVE/PHD zinc finger"/>
    <property type="match status" value="1"/>
</dbReference>
<dbReference type="InterPro" id="IPR059080">
    <property type="entry name" value="WHD_PTC1"/>
</dbReference>
<dbReference type="Pfam" id="PF25565">
    <property type="entry name" value="Ubiquitin_At1g33420"/>
    <property type="match status" value="1"/>
</dbReference>
<evidence type="ECO:0000313" key="9">
    <source>
        <dbReference type="Proteomes" id="UP000244336"/>
    </source>
</evidence>
<dbReference type="Proteomes" id="UP000244336">
    <property type="component" value="Chromosome 9"/>
</dbReference>
<keyword evidence="5" id="KW-0804">Transcription</keyword>
<evidence type="ECO:0000256" key="6">
    <source>
        <dbReference type="SAM" id="MobiDB-lite"/>
    </source>
</evidence>
<dbReference type="PROSITE" id="PS01359">
    <property type="entry name" value="ZF_PHD_1"/>
    <property type="match status" value="1"/>
</dbReference>
<protein>
    <recommendedName>
        <fullName evidence="7">Zinc finger PHD-type domain-containing protein</fullName>
    </recommendedName>
</protein>
<dbReference type="Pfam" id="PF00628">
    <property type="entry name" value="PHD"/>
    <property type="match status" value="1"/>
</dbReference>
<organism evidence="8 9">
    <name type="scientific">Panicum hallii var. hallii</name>
    <dbReference type="NCBI Taxonomy" id="1504633"/>
    <lineage>
        <taxon>Eukaryota</taxon>
        <taxon>Viridiplantae</taxon>
        <taxon>Streptophyta</taxon>
        <taxon>Embryophyta</taxon>
        <taxon>Tracheophyta</taxon>
        <taxon>Spermatophyta</taxon>
        <taxon>Magnoliopsida</taxon>
        <taxon>Liliopsida</taxon>
        <taxon>Poales</taxon>
        <taxon>Poaceae</taxon>
        <taxon>PACMAD clade</taxon>
        <taxon>Panicoideae</taxon>
        <taxon>Panicodae</taxon>
        <taxon>Paniceae</taxon>
        <taxon>Panicinae</taxon>
        <taxon>Panicum</taxon>
        <taxon>Panicum sect. Panicum</taxon>
    </lineage>
</organism>
<evidence type="ECO:0000256" key="4">
    <source>
        <dbReference type="ARBA" id="ARBA00023015"/>
    </source>
</evidence>
<name>A0A2T7C1U3_9POAL</name>
<keyword evidence="4" id="KW-0805">Transcription regulation</keyword>
<keyword evidence="2" id="KW-0863">Zinc-finger</keyword>
<evidence type="ECO:0000313" key="8">
    <source>
        <dbReference type="EMBL" id="PUZ37319.1"/>
    </source>
</evidence>
<dbReference type="InterPro" id="IPR001965">
    <property type="entry name" value="Znf_PHD"/>
</dbReference>
<keyword evidence="3" id="KW-0862">Zinc</keyword>
<dbReference type="STRING" id="1504633.A0A2T7C1U3"/>
<keyword evidence="9" id="KW-1185">Reference proteome</keyword>
<feature type="compositionally biased region" description="Low complexity" evidence="6">
    <location>
        <begin position="141"/>
        <end position="166"/>
    </location>
</feature>
<dbReference type="AlphaFoldDB" id="A0A2T7C1U3"/>
<sequence>MVAGAHPSCAGPGCHGGAASGGSRGVVAARSATSRAYAWKATGVGPARQRACAFGSRSSACAPLAPSLAPHELRKGPCRRGPKPQSPHPTTEQERKRRRPRRAMPSTRALRRLDLRRSPPVRPSPQAAAAKKEEASPWPPSSSSASSSSSSASAPPRHPAALSAAAPRGGSAVRVYPLRDFPGTDAAALCGAFRDNVRWLLKQWGSAPGSGSAWRALLSDERTGAVVPIVAVEELAAASPAPFCDLCRCAGWSHHWVSKRKYHFIIPAAVDWDQPFRADALLGRSDHLLHGLIHSNGFGHLVTLRGCDGGSTFLSGCQIMDLWDQLCAALRVRAASVVDLTQKHSVDLRLLLGVANGETWFSRWGYCLAKGCFSVSASTYSAALEALAALPVDYLRSRHVRRVVSIYRRLSDKPLATVREFLRCLLDWKHREAPLSPPSVKTSPRLTFLLPKSCVVKRLRQPYQHFEDVVDLLECRWSKKRLLDAAEVVVDKLREHANGTKISRQAVRDAARGAIGDTGLLDFVIKSLNDTVVGNHIVRRVPDPENRVLHFSLEEYAEPEPEPQLEPDLEPEPVKLDSERTPHVIRWPSTSEAERDLRAVYRAMVEARSEAAQAVLDCKHWVKWWGLRDESDDQLRFLVEWRPQPWEATELTRPMPPGDIVVVPLHASIGELLIEAEHALRETYCFFEGFQAESLDGIAGEKWDPVMLGGAESGDTIGVHGHGVDMETGLRCQGGTDAWDVQCVCGAQDDDGERMVACDACNVWHHTRCVGIADGAPVPPLFLCMSCGGALMAAGPILDEALTVPKVK</sequence>
<dbReference type="EMBL" id="CM009757">
    <property type="protein sequence ID" value="PUZ37319.1"/>
    <property type="molecule type" value="Genomic_DNA"/>
</dbReference>
<reference evidence="8 9" key="1">
    <citation type="submission" date="2018-04" db="EMBL/GenBank/DDBJ databases">
        <title>WGS assembly of Panicum hallii var. hallii HAL2.</title>
        <authorList>
            <person name="Lovell J."/>
            <person name="Jenkins J."/>
            <person name="Lowry D."/>
            <person name="Mamidi S."/>
            <person name="Sreedasyam A."/>
            <person name="Weng X."/>
            <person name="Barry K."/>
            <person name="Bonette J."/>
            <person name="Campitelli B."/>
            <person name="Daum C."/>
            <person name="Gordon S."/>
            <person name="Gould B."/>
            <person name="Lipzen A."/>
            <person name="MacQueen A."/>
            <person name="Palacio-Mejia J."/>
            <person name="Plott C."/>
            <person name="Shakirov E."/>
            <person name="Shu S."/>
            <person name="Yoshinaga Y."/>
            <person name="Zane M."/>
            <person name="Rokhsar D."/>
            <person name="Grimwood J."/>
            <person name="Schmutz J."/>
            <person name="Juenger T."/>
        </authorList>
    </citation>
    <scope>NUCLEOTIDE SEQUENCE [LARGE SCALE GENOMIC DNA]</scope>
    <source>
        <strain evidence="9">cv. HAL2</strain>
    </source>
</reference>
<dbReference type="PANTHER" id="PTHR46201">
    <property type="entry name" value="PHD FINGER PROTEIN MALE MEIOCYTE DEATH 1-RELATED"/>
    <property type="match status" value="1"/>
</dbReference>
<feature type="compositionally biased region" description="Gly residues" evidence="6">
    <location>
        <begin position="13"/>
        <end position="23"/>
    </location>
</feature>
<dbReference type="SMART" id="SM00249">
    <property type="entry name" value="PHD"/>
    <property type="match status" value="1"/>
</dbReference>
<evidence type="ECO:0000256" key="2">
    <source>
        <dbReference type="ARBA" id="ARBA00022771"/>
    </source>
</evidence>
<feature type="region of interest" description="Disordered" evidence="6">
    <location>
        <begin position="63"/>
        <end position="166"/>
    </location>
</feature>
<evidence type="ECO:0000256" key="5">
    <source>
        <dbReference type="ARBA" id="ARBA00023163"/>
    </source>
</evidence>
<dbReference type="Gene3D" id="3.30.40.10">
    <property type="entry name" value="Zinc/RING finger domain, C3HC4 (zinc finger)"/>
    <property type="match status" value="1"/>
</dbReference>
<feature type="domain" description="Zinc finger PHD-type" evidence="7">
    <location>
        <begin position="742"/>
        <end position="788"/>
    </location>
</feature>
<accession>A0A2T7C1U3</accession>
<dbReference type="Gramene" id="PUZ37319">
    <property type="protein sequence ID" value="PUZ37319"/>
    <property type="gene ID" value="GQ55_9G109900"/>
</dbReference>
<dbReference type="CDD" id="cd15556">
    <property type="entry name" value="PHD_MMD1_like"/>
    <property type="match status" value="1"/>
</dbReference>
<gene>
    <name evidence="8" type="ORF">GQ55_9G109900</name>
</gene>
<dbReference type="InterPro" id="IPR011011">
    <property type="entry name" value="Znf_FYVE_PHD"/>
</dbReference>
<evidence type="ECO:0000256" key="3">
    <source>
        <dbReference type="ARBA" id="ARBA00022833"/>
    </source>
</evidence>
<feature type="compositionally biased region" description="Low complexity" evidence="6">
    <location>
        <begin position="1"/>
        <end position="12"/>
    </location>
</feature>
<keyword evidence="1" id="KW-0479">Metal-binding</keyword>
<dbReference type="InterPro" id="IPR057765">
    <property type="entry name" value="MS1-like_ubiquitin"/>
</dbReference>
<dbReference type="Pfam" id="PF25874">
    <property type="entry name" value="WHD_plant_repro"/>
    <property type="match status" value="1"/>
</dbReference>
<evidence type="ECO:0000256" key="1">
    <source>
        <dbReference type="ARBA" id="ARBA00022723"/>
    </source>
</evidence>
<dbReference type="InterPro" id="IPR013083">
    <property type="entry name" value="Znf_RING/FYVE/PHD"/>
</dbReference>
<dbReference type="InterPro" id="IPR019786">
    <property type="entry name" value="Zinc_finger_PHD-type_CS"/>
</dbReference>
<dbReference type="OrthoDB" id="436852at2759"/>
<dbReference type="InterPro" id="IPR058054">
    <property type="entry name" value="Znf_MS1-like"/>
</dbReference>
<feature type="region of interest" description="Disordered" evidence="6">
    <location>
        <begin position="1"/>
        <end position="23"/>
    </location>
</feature>
<dbReference type="InterPro" id="IPR019787">
    <property type="entry name" value="Znf_PHD-finger"/>
</dbReference>
<proteinExistence type="predicted"/>
<dbReference type="PANTHER" id="PTHR46201:SF9">
    <property type="entry name" value="PHD FINGER PROTEIN MALE MEIOCYTE DEATH 1"/>
    <property type="match status" value="1"/>
</dbReference>
<evidence type="ECO:0000259" key="7">
    <source>
        <dbReference type="SMART" id="SM00249"/>
    </source>
</evidence>